<name>A0AC35FMT0_9BILA</name>
<dbReference type="Proteomes" id="UP000887580">
    <property type="component" value="Unplaced"/>
</dbReference>
<accession>A0AC35FMT0</accession>
<sequence>MDLSKLQSKIWINQNLKISTSTFASSFFPKLFNGNLKGLRLDEQRHTFNELLFFTRELKQLFLNKSYIFYSNDIEVPYEIILANAPMVTCFGFKRINMLYNFSKTFDELFKIPTFEDLKYFACMGISESFDIVKLFEHLKKNKKTCSFLSFSGQISNQYNQILK</sequence>
<evidence type="ECO:0000313" key="1">
    <source>
        <dbReference type="Proteomes" id="UP000887580"/>
    </source>
</evidence>
<proteinExistence type="predicted"/>
<evidence type="ECO:0000313" key="2">
    <source>
        <dbReference type="WBParaSite" id="PS1159_v2.g19110.t1"/>
    </source>
</evidence>
<organism evidence="1 2">
    <name type="scientific">Panagrolaimus sp. PS1159</name>
    <dbReference type="NCBI Taxonomy" id="55785"/>
    <lineage>
        <taxon>Eukaryota</taxon>
        <taxon>Metazoa</taxon>
        <taxon>Ecdysozoa</taxon>
        <taxon>Nematoda</taxon>
        <taxon>Chromadorea</taxon>
        <taxon>Rhabditida</taxon>
        <taxon>Tylenchina</taxon>
        <taxon>Panagrolaimomorpha</taxon>
        <taxon>Panagrolaimoidea</taxon>
        <taxon>Panagrolaimidae</taxon>
        <taxon>Panagrolaimus</taxon>
    </lineage>
</organism>
<reference evidence="2" key="1">
    <citation type="submission" date="2022-11" db="UniProtKB">
        <authorList>
            <consortium name="WormBaseParasite"/>
        </authorList>
    </citation>
    <scope>IDENTIFICATION</scope>
</reference>
<protein>
    <submittedName>
        <fullName evidence="2">Uncharacterized protein</fullName>
    </submittedName>
</protein>
<dbReference type="WBParaSite" id="PS1159_v2.g19110.t1">
    <property type="protein sequence ID" value="PS1159_v2.g19110.t1"/>
    <property type="gene ID" value="PS1159_v2.g19110"/>
</dbReference>